<dbReference type="Gene3D" id="3.30.565.40">
    <property type="entry name" value="Fervidobacterium nodosum Rt17-B1 like"/>
    <property type="match status" value="1"/>
</dbReference>
<evidence type="ECO:0000313" key="3">
    <source>
        <dbReference type="Proteomes" id="UP000576082"/>
    </source>
</evidence>
<organism evidence="2 3">
    <name type="scientific">Flammeovirga aprica JL-4</name>
    <dbReference type="NCBI Taxonomy" id="694437"/>
    <lineage>
        <taxon>Bacteria</taxon>
        <taxon>Pseudomonadati</taxon>
        <taxon>Bacteroidota</taxon>
        <taxon>Cytophagia</taxon>
        <taxon>Cytophagales</taxon>
        <taxon>Flammeovirgaceae</taxon>
        <taxon>Flammeovirga</taxon>
    </lineage>
</organism>
<name>A0A7X9XA46_9BACT</name>
<feature type="signal peptide" evidence="1">
    <location>
        <begin position="1"/>
        <end position="17"/>
    </location>
</feature>
<dbReference type="Proteomes" id="UP000576082">
    <property type="component" value="Unassembled WGS sequence"/>
</dbReference>
<keyword evidence="3" id="KW-1185">Reference proteome</keyword>
<feature type="chain" id="PRO_5031032596" description="DUF3298 domain-containing protein" evidence="1">
    <location>
        <begin position="18"/>
        <end position="234"/>
    </location>
</feature>
<dbReference type="AlphaFoldDB" id="A0A7X9XA46"/>
<evidence type="ECO:0008006" key="4">
    <source>
        <dbReference type="Google" id="ProtNLM"/>
    </source>
</evidence>
<evidence type="ECO:0000313" key="2">
    <source>
        <dbReference type="EMBL" id="NME69268.1"/>
    </source>
</evidence>
<comment type="caution">
    <text evidence="2">The sequence shown here is derived from an EMBL/GenBank/DDBJ whole genome shotgun (WGS) entry which is preliminary data.</text>
</comment>
<sequence>MRLITIFLVLFISTSFQIPSNVLNTALPLSAIEIEKQGFNKLNSSLHYELNISYPFVHYKDKFDIEHKINIDIQSIMAFAISDFMKKMYHTKNEKGAIGLSFLNLDYKVHFQEYGVLSIAFAKETYYNGLEDIRNIKLTYNYDYINKRNIQLNDLFLPESDYKDRLFHLIKEKVGNSGKVKKDSYSIFCINKEGLLFPLDYNRCKGKNCPPEVLIKWSEIKDITSDFVRTMDLL</sequence>
<proteinExistence type="predicted"/>
<dbReference type="EMBL" id="JABANE010000038">
    <property type="protein sequence ID" value="NME69268.1"/>
    <property type="molecule type" value="Genomic_DNA"/>
</dbReference>
<keyword evidence="1" id="KW-0732">Signal</keyword>
<dbReference type="RefSeq" id="WP_169657549.1">
    <property type="nucleotide sequence ID" value="NZ_JABANE010000038.1"/>
</dbReference>
<evidence type="ECO:0000256" key="1">
    <source>
        <dbReference type="SAM" id="SignalP"/>
    </source>
</evidence>
<accession>A0A7X9XA46</accession>
<gene>
    <name evidence="2" type="ORF">HHU12_14935</name>
</gene>
<protein>
    <recommendedName>
        <fullName evidence="4">DUF3298 domain-containing protein</fullName>
    </recommendedName>
</protein>
<reference evidence="2 3" key="1">
    <citation type="submission" date="2020-04" db="EMBL/GenBank/DDBJ databases">
        <title>Flammeovirga sp. SR4, a novel species isolated from seawater.</title>
        <authorList>
            <person name="Wang X."/>
        </authorList>
    </citation>
    <scope>NUCLEOTIDE SEQUENCE [LARGE SCALE GENOMIC DNA]</scope>
    <source>
        <strain evidence="2 3">ATCC 23126</strain>
    </source>
</reference>